<feature type="transmembrane region" description="Helical" evidence="7">
    <location>
        <begin position="83"/>
        <end position="101"/>
    </location>
</feature>
<dbReference type="InterPro" id="IPR036259">
    <property type="entry name" value="MFS_trans_sf"/>
</dbReference>
<comment type="subcellular location">
    <subcellularLocation>
        <location evidence="1">Membrane</location>
        <topology evidence="1">Multi-pass membrane protein</topology>
    </subcellularLocation>
</comment>
<reference evidence="8 9" key="1">
    <citation type="submission" date="2014-11" db="EMBL/GenBank/DDBJ databases">
        <authorList>
            <person name="Zhu J."/>
            <person name="Qi W."/>
            <person name="Song R."/>
        </authorList>
    </citation>
    <scope>NUCLEOTIDE SEQUENCE [LARGE SCALE GENOMIC DNA]</scope>
</reference>
<feature type="compositionally biased region" description="Polar residues" evidence="6">
    <location>
        <begin position="18"/>
        <end position="46"/>
    </location>
</feature>
<dbReference type="SUPFAM" id="SSF103473">
    <property type="entry name" value="MFS general substrate transporter"/>
    <property type="match status" value="1"/>
</dbReference>
<dbReference type="CDD" id="cd17341">
    <property type="entry name" value="MFS_NRT2_like"/>
    <property type="match status" value="1"/>
</dbReference>
<dbReference type="InterPro" id="IPR011701">
    <property type="entry name" value="MFS"/>
</dbReference>
<comment type="similarity">
    <text evidence="2">Belongs to the major facilitator superfamily. Nitrate/nitrite porter (TC 2.A.1.8) family.</text>
</comment>
<feature type="transmembrane region" description="Helical" evidence="7">
    <location>
        <begin position="472"/>
        <end position="491"/>
    </location>
</feature>
<evidence type="ECO:0000256" key="6">
    <source>
        <dbReference type="SAM" id="MobiDB-lite"/>
    </source>
</evidence>
<feature type="transmembrane region" description="Helical" evidence="7">
    <location>
        <begin position="341"/>
        <end position="362"/>
    </location>
</feature>
<evidence type="ECO:0000256" key="7">
    <source>
        <dbReference type="SAM" id="Phobius"/>
    </source>
</evidence>
<dbReference type="OrthoDB" id="431051at2759"/>
<feature type="transmembrane region" description="Helical" evidence="7">
    <location>
        <begin position="409"/>
        <end position="431"/>
    </location>
</feature>
<dbReference type="GO" id="GO:0016020">
    <property type="term" value="C:membrane"/>
    <property type="evidence" value="ECO:0007669"/>
    <property type="project" value="UniProtKB-SubCell"/>
</dbReference>
<dbReference type="Proteomes" id="UP000041254">
    <property type="component" value="Unassembled WGS sequence"/>
</dbReference>
<accession>A0A0G4EA31</accession>
<dbReference type="GO" id="GO:0015112">
    <property type="term" value="F:nitrate transmembrane transporter activity"/>
    <property type="evidence" value="ECO:0007669"/>
    <property type="project" value="InterPro"/>
</dbReference>
<feature type="transmembrane region" description="Helical" evidence="7">
    <location>
        <begin position="260"/>
        <end position="280"/>
    </location>
</feature>
<dbReference type="STRING" id="1169540.A0A0G4EA31"/>
<feature type="transmembrane region" description="Helical" evidence="7">
    <location>
        <begin position="438"/>
        <end position="460"/>
    </location>
</feature>
<keyword evidence="3 7" id="KW-0812">Transmembrane</keyword>
<evidence type="ECO:0000313" key="9">
    <source>
        <dbReference type="Proteomes" id="UP000041254"/>
    </source>
</evidence>
<dbReference type="InParanoid" id="A0A0G4EA31"/>
<gene>
    <name evidence="8" type="ORF">Vbra_20046</name>
</gene>
<keyword evidence="9" id="KW-1185">Reference proteome</keyword>
<evidence type="ECO:0000256" key="3">
    <source>
        <dbReference type="ARBA" id="ARBA00022692"/>
    </source>
</evidence>
<feature type="transmembrane region" description="Helical" evidence="7">
    <location>
        <begin position="234"/>
        <end position="253"/>
    </location>
</feature>
<dbReference type="EMBL" id="CDMY01000047">
    <property type="protein sequence ID" value="CEL92091.1"/>
    <property type="molecule type" value="Genomic_DNA"/>
</dbReference>
<sequence>MEHGTSEESIMSAGSGIHNASSSSELPTAAGSTSSDAPPSSPQATGKRSRFDWPVDENDKATVIKLWPWTIGRSKLRNPHARGFWCSWITFFVAFLGWFAFAPLMPEVRKHIGLCDSLTEDGSCVCGPSCQSTIQSSHICSIAGTILMRIASGYFLERFGPRRVNVAFLTLFSVPVFLSTLVANGPGLIATRFFIGFVGATFVTGQFWCTLLFAPNVVGTANATAAGWGNLGGGVTQFLMTGLFNGFVAAGLHEDTAWRVSMLVPATLYWIVAAVMWFGAQDTPNGTFHAAMLGKSKTSIYNYIECLSDYRIVLMIVHYAACFGTEITMYNQLPLYFFDHFGLSLSQASGAAAAFGLINTFARTLGGLLSDRCYRHYHIQGRLWAHFACILLEGLTLVMFGFMRSLGGAIAILCLFSIFVQMSEGTTYSIVPFMSYRNLGIVTAIVGAGGNVGAVAWGFIYKDNQSAPNVAYQVHGGAVMAIALTAFLIYWPHFGSMLHRPKEGLALPPGAGGRNTYGHAKTKPKGSPPARTPKTVIPPTVEADAQTDPASPRLSITGFNGSASWSTADGGMNGQQQLQQVVNGGPAAIGVGVLPEAPPPVVWKMPSVRSSQKLETIPETESQV</sequence>
<evidence type="ECO:0000313" key="8">
    <source>
        <dbReference type="EMBL" id="CEL92091.1"/>
    </source>
</evidence>
<dbReference type="VEuPathDB" id="CryptoDB:Vbra_20046"/>
<evidence type="ECO:0008006" key="10">
    <source>
        <dbReference type="Google" id="ProtNLM"/>
    </source>
</evidence>
<evidence type="ECO:0000256" key="1">
    <source>
        <dbReference type="ARBA" id="ARBA00004141"/>
    </source>
</evidence>
<keyword evidence="4 7" id="KW-1133">Transmembrane helix</keyword>
<feature type="region of interest" description="Disordered" evidence="6">
    <location>
        <begin position="1"/>
        <end position="53"/>
    </location>
</feature>
<feature type="transmembrane region" description="Helical" evidence="7">
    <location>
        <begin position="194"/>
        <end position="214"/>
    </location>
</feature>
<dbReference type="OMA" id="MANIVAC"/>
<protein>
    <recommendedName>
        <fullName evidence="10">Major facilitator superfamily (MFS) profile domain-containing protein</fullName>
    </recommendedName>
</protein>
<keyword evidence="5 7" id="KW-0472">Membrane</keyword>
<dbReference type="InterPro" id="IPR044772">
    <property type="entry name" value="NO3_transporter"/>
</dbReference>
<proteinExistence type="inferred from homology"/>
<evidence type="ECO:0000256" key="2">
    <source>
        <dbReference type="ARBA" id="ARBA00008432"/>
    </source>
</evidence>
<feature type="transmembrane region" description="Helical" evidence="7">
    <location>
        <begin position="383"/>
        <end position="403"/>
    </location>
</feature>
<dbReference type="PANTHER" id="PTHR23515">
    <property type="entry name" value="HIGH-AFFINITY NITRATE TRANSPORTER 2.3"/>
    <property type="match status" value="1"/>
</dbReference>
<dbReference type="AlphaFoldDB" id="A0A0G4EA31"/>
<dbReference type="Pfam" id="PF07690">
    <property type="entry name" value="MFS_1"/>
    <property type="match status" value="1"/>
</dbReference>
<dbReference type="Gene3D" id="1.20.1250.20">
    <property type="entry name" value="MFS general substrate transporter like domains"/>
    <property type="match status" value="2"/>
</dbReference>
<evidence type="ECO:0000256" key="4">
    <source>
        <dbReference type="ARBA" id="ARBA00022989"/>
    </source>
</evidence>
<feature type="transmembrane region" description="Helical" evidence="7">
    <location>
        <begin position="164"/>
        <end position="182"/>
    </location>
</feature>
<dbReference type="PhylomeDB" id="A0A0G4EA31"/>
<feature type="region of interest" description="Disordered" evidence="6">
    <location>
        <begin position="508"/>
        <end position="552"/>
    </location>
</feature>
<evidence type="ECO:0000256" key="5">
    <source>
        <dbReference type="ARBA" id="ARBA00023136"/>
    </source>
</evidence>
<organism evidence="8 9">
    <name type="scientific">Vitrella brassicaformis (strain CCMP3155)</name>
    <dbReference type="NCBI Taxonomy" id="1169540"/>
    <lineage>
        <taxon>Eukaryota</taxon>
        <taxon>Sar</taxon>
        <taxon>Alveolata</taxon>
        <taxon>Colpodellida</taxon>
        <taxon>Vitrellaceae</taxon>
        <taxon>Vitrella</taxon>
    </lineage>
</organism>
<name>A0A0G4EA31_VITBC</name>